<evidence type="ECO:0000313" key="1">
    <source>
        <dbReference type="EMBL" id="PPQ95924.1"/>
    </source>
</evidence>
<sequence length="81" mass="8347">MGPPELATAEAAVQRGGYGCPMLGYPTAGPPSTARRMLCMPSPAPRAIDMGVCSCVVPFPPILSSGYPIRLADGDDKAIAR</sequence>
<gene>
    <name evidence="1" type="ORF">CVT25_000398</name>
</gene>
<keyword evidence="2" id="KW-1185">Reference proteome</keyword>
<dbReference type="EMBL" id="NHYD01000010">
    <property type="protein sequence ID" value="PPQ95924.1"/>
    <property type="molecule type" value="Genomic_DNA"/>
</dbReference>
<organism evidence="1 2">
    <name type="scientific">Psilocybe cyanescens</name>
    <dbReference type="NCBI Taxonomy" id="93625"/>
    <lineage>
        <taxon>Eukaryota</taxon>
        <taxon>Fungi</taxon>
        <taxon>Dikarya</taxon>
        <taxon>Basidiomycota</taxon>
        <taxon>Agaricomycotina</taxon>
        <taxon>Agaricomycetes</taxon>
        <taxon>Agaricomycetidae</taxon>
        <taxon>Agaricales</taxon>
        <taxon>Agaricineae</taxon>
        <taxon>Strophariaceae</taxon>
        <taxon>Psilocybe</taxon>
    </lineage>
</organism>
<proteinExistence type="predicted"/>
<accession>A0A409XYS4</accession>
<dbReference type="Proteomes" id="UP000283269">
    <property type="component" value="Unassembled WGS sequence"/>
</dbReference>
<reference evidence="1 2" key="1">
    <citation type="journal article" date="2018" name="Evol. Lett.">
        <title>Horizontal gene cluster transfer increased hallucinogenic mushroom diversity.</title>
        <authorList>
            <person name="Reynolds H.T."/>
            <person name="Vijayakumar V."/>
            <person name="Gluck-Thaler E."/>
            <person name="Korotkin H.B."/>
            <person name="Matheny P.B."/>
            <person name="Slot J.C."/>
        </authorList>
    </citation>
    <scope>NUCLEOTIDE SEQUENCE [LARGE SCALE GENOMIC DNA]</scope>
    <source>
        <strain evidence="1 2">2631</strain>
    </source>
</reference>
<dbReference type="InParanoid" id="A0A409XYS4"/>
<protein>
    <submittedName>
        <fullName evidence="1">Uncharacterized protein</fullName>
    </submittedName>
</protein>
<name>A0A409XYS4_PSICY</name>
<evidence type="ECO:0000313" key="2">
    <source>
        <dbReference type="Proteomes" id="UP000283269"/>
    </source>
</evidence>
<dbReference type="AlphaFoldDB" id="A0A409XYS4"/>
<comment type="caution">
    <text evidence="1">The sequence shown here is derived from an EMBL/GenBank/DDBJ whole genome shotgun (WGS) entry which is preliminary data.</text>
</comment>